<gene>
    <name evidence="1" type="ORF">HNR65_002787</name>
</gene>
<evidence type="ECO:0000313" key="2">
    <source>
        <dbReference type="Proteomes" id="UP000525298"/>
    </source>
</evidence>
<organism evidence="1 2">
    <name type="scientific">Desulfosalsimonas propionicica</name>
    <dbReference type="NCBI Taxonomy" id="332175"/>
    <lineage>
        <taxon>Bacteria</taxon>
        <taxon>Pseudomonadati</taxon>
        <taxon>Thermodesulfobacteriota</taxon>
        <taxon>Desulfobacteria</taxon>
        <taxon>Desulfobacterales</taxon>
        <taxon>Desulfosalsimonadaceae</taxon>
        <taxon>Desulfosalsimonas</taxon>
    </lineage>
</organism>
<name>A0A7W0HLL4_9BACT</name>
<dbReference type="AlphaFoldDB" id="A0A7W0HLL4"/>
<proteinExistence type="predicted"/>
<dbReference type="RefSeq" id="WP_181552071.1">
    <property type="nucleotide sequence ID" value="NZ_JACDUS010000009.1"/>
</dbReference>
<dbReference type="InterPro" id="IPR011989">
    <property type="entry name" value="ARM-like"/>
</dbReference>
<accession>A0A7W0HLL4</accession>
<dbReference type="NCBIfam" id="NF045662">
    <property type="entry name" value="DVU0298_fam"/>
    <property type="match status" value="1"/>
</dbReference>
<dbReference type="Proteomes" id="UP000525298">
    <property type="component" value="Unassembled WGS sequence"/>
</dbReference>
<dbReference type="InterPro" id="IPR054701">
    <property type="entry name" value="DVU0298-like"/>
</dbReference>
<sequence length="231" mass="25236">MTGARALKREIRQVLADSGQDKAMASIGGHRPRQAINALISHFYEAEALIRWRAVTAAGIVTADLAEAEPESARVIMRRFMWMLNDESGGIGWGAPEAMGEAMARNSLLAAEYASVLCSYIDPGQNFLEHPGLQRGLLWGLGELARARPQMAAWAALHIAGFLDSDDAYHRGIGVWAAGNMGSPDNLDRVHALTSDRAVIEFFEDWQLYSVSVAELALRAVSAITRTQEEE</sequence>
<dbReference type="SUPFAM" id="SSF48371">
    <property type="entry name" value="ARM repeat"/>
    <property type="match status" value="1"/>
</dbReference>
<dbReference type="EMBL" id="JACDUS010000009">
    <property type="protein sequence ID" value="MBA2882440.1"/>
    <property type="molecule type" value="Genomic_DNA"/>
</dbReference>
<dbReference type="InterPro" id="IPR016024">
    <property type="entry name" value="ARM-type_fold"/>
</dbReference>
<evidence type="ECO:0008006" key="3">
    <source>
        <dbReference type="Google" id="ProtNLM"/>
    </source>
</evidence>
<keyword evidence="2" id="KW-1185">Reference proteome</keyword>
<reference evidence="1 2" key="1">
    <citation type="submission" date="2020-07" db="EMBL/GenBank/DDBJ databases">
        <title>Genomic Encyclopedia of Type Strains, Phase IV (KMG-IV): sequencing the most valuable type-strain genomes for metagenomic binning, comparative biology and taxonomic classification.</title>
        <authorList>
            <person name="Goeker M."/>
        </authorList>
    </citation>
    <scope>NUCLEOTIDE SEQUENCE [LARGE SCALE GENOMIC DNA]</scope>
    <source>
        <strain evidence="1 2">DSM 17721</strain>
    </source>
</reference>
<dbReference type="Gene3D" id="1.25.10.10">
    <property type="entry name" value="Leucine-rich Repeat Variant"/>
    <property type="match status" value="1"/>
</dbReference>
<protein>
    <recommendedName>
        <fullName evidence="3">3-methyladenine DNA glycosylase AlkD</fullName>
    </recommendedName>
</protein>
<evidence type="ECO:0000313" key="1">
    <source>
        <dbReference type="EMBL" id="MBA2882440.1"/>
    </source>
</evidence>
<comment type="caution">
    <text evidence="1">The sequence shown here is derived from an EMBL/GenBank/DDBJ whole genome shotgun (WGS) entry which is preliminary data.</text>
</comment>